<keyword evidence="3" id="KW-0812">Transmembrane</keyword>
<dbReference type="InterPro" id="IPR027383">
    <property type="entry name" value="Znf_put"/>
</dbReference>
<dbReference type="AlphaFoldDB" id="A0A371P5W9"/>
<evidence type="ECO:0000313" key="5">
    <source>
        <dbReference type="EMBL" id="REK71364.1"/>
    </source>
</evidence>
<protein>
    <recommendedName>
        <fullName evidence="2">Anti-sigma-W factor RsiW</fullName>
    </recommendedName>
</protein>
<accession>A0A371P5W9</accession>
<dbReference type="InterPro" id="IPR041916">
    <property type="entry name" value="Anti_sigma_zinc_sf"/>
</dbReference>
<gene>
    <name evidence="5" type="ORF">DX130_23185</name>
</gene>
<comment type="similarity">
    <text evidence="1">Belongs to the zinc-associated anti-sigma factor (ZAS) superfamily. Anti-sigma-W factor family.</text>
</comment>
<dbReference type="OrthoDB" id="9782842at2"/>
<feature type="domain" description="Putative zinc-finger" evidence="4">
    <location>
        <begin position="3"/>
        <end position="36"/>
    </location>
</feature>
<organism evidence="5 6">
    <name type="scientific">Paenibacillus paeoniae</name>
    <dbReference type="NCBI Taxonomy" id="2292705"/>
    <lineage>
        <taxon>Bacteria</taxon>
        <taxon>Bacillati</taxon>
        <taxon>Bacillota</taxon>
        <taxon>Bacilli</taxon>
        <taxon>Bacillales</taxon>
        <taxon>Paenibacillaceae</taxon>
        <taxon>Paenibacillus</taxon>
    </lineage>
</organism>
<dbReference type="RefSeq" id="WP_116049475.1">
    <property type="nucleotide sequence ID" value="NZ_QUBQ01000006.1"/>
</dbReference>
<dbReference type="EMBL" id="QUBQ01000006">
    <property type="protein sequence ID" value="REK71364.1"/>
    <property type="molecule type" value="Genomic_DNA"/>
</dbReference>
<name>A0A371P5W9_9BACL</name>
<evidence type="ECO:0000256" key="3">
    <source>
        <dbReference type="SAM" id="Phobius"/>
    </source>
</evidence>
<evidence type="ECO:0000256" key="1">
    <source>
        <dbReference type="ARBA" id="ARBA00024353"/>
    </source>
</evidence>
<feature type="transmembrane region" description="Helical" evidence="3">
    <location>
        <begin position="97"/>
        <end position="118"/>
    </location>
</feature>
<comment type="caution">
    <text evidence="5">The sequence shown here is derived from an EMBL/GenBank/DDBJ whole genome shotgun (WGS) entry which is preliminary data.</text>
</comment>
<dbReference type="Pfam" id="PF13490">
    <property type="entry name" value="zf-HC2"/>
    <property type="match status" value="1"/>
</dbReference>
<dbReference type="Gene3D" id="1.10.10.1320">
    <property type="entry name" value="Anti-sigma factor, zinc-finger domain"/>
    <property type="match status" value="1"/>
</dbReference>
<proteinExistence type="inferred from homology"/>
<keyword evidence="3" id="KW-1133">Transmembrane helix</keyword>
<evidence type="ECO:0000259" key="4">
    <source>
        <dbReference type="Pfam" id="PF13490"/>
    </source>
</evidence>
<reference evidence="5 6" key="1">
    <citation type="submission" date="2018-08" db="EMBL/GenBank/DDBJ databases">
        <title>Paenibacillus sp. M4BSY-1, whole genome shotgun sequence.</title>
        <authorList>
            <person name="Tuo L."/>
        </authorList>
    </citation>
    <scope>NUCLEOTIDE SEQUENCE [LARGE SCALE GENOMIC DNA]</scope>
    <source>
        <strain evidence="5 6">M4BSY-1</strain>
    </source>
</reference>
<evidence type="ECO:0000256" key="2">
    <source>
        <dbReference type="ARBA" id="ARBA00024438"/>
    </source>
</evidence>
<dbReference type="Proteomes" id="UP000261905">
    <property type="component" value="Unassembled WGS sequence"/>
</dbReference>
<keyword evidence="6" id="KW-1185">Reference proteome</keyword>
<evidence type="ECO:0000313" key="6">
    <source>
        <dbReference type="Proteomes" id="UP000261905"/>
    </source>
</evidence>
<sequence length="213" mass="23368">MECKVAIVKIHDYLDGELPREEITELKSHMKSCSACSERFEQLEKADAAAFAAWEPVKPAAQLDSAASAQLRERIMSQLPKPKSTERNRFIRILYRYPGLTAAAVFLLVMLGSFFSSWDQDAKMIVSGEDLQHVVINGNTVIVPEGVKVTGNLTVENGRVEVQGSVDGNVTVIDGSMVLASTGHIAGQSRTIDQALDWFWYKVTSAFGGVIPH</sequence>
<keyword evidence="3" id="KW-0472">Membrane</keyword>